<dbReference type="Pfam" id="PF13091">
    <property type="entry name" value="PLDc_2"/>
    <property type="match status" value="1"/>
</dbReference>
<dbReference type="InterPro" id="IPR001736">
    <property type="entry name" value="PLipase_D/transphosphatidylase"/>
</dbReference>
<keyword evidence="1" id="KW-0732">Signal</keyword>
<keyword evidence="4" id="KW-1185">Reference proteome</keyword>
<dbReference type="PANTHER" id="PTHR10185">
    <property type="entry name" value="PHOSPHOLIPASE D - RELATED"/>
    <property type="match status" value="1"/>
</dbReference>
<evidence type="ECO:0000313" key="3">
    <source>
        <dbReference type="EMBL" id="KAJ0989538.1"/>
    </source>
</evidence>
<dbReference type="Proteomes" id="UP001085076">
    <property type="component" value="Miscellaneous, Linkage group lg01"/>
</dbReference>
<name>A0A9D5HV83_9LILI</name>
<dbReference type="SMART" id="SM00155">
    <property type="entry name" value="PLDc"/>
    <property type="match status" value="2"/>
</dbReference>
<proteinExistence type="predicted"/>
<feature type="chain" id="PRO_5039469059" description="PLD phosphodiesterase domain-containing protein" evidence="1">
    <location>
        <begin position="27"/>
        <end position="491"/>
    </location>
</feature>
<gene>
    <name evidence="3" type="ORF">J5N97_007894</name>
</gene>
<dbReference type="OrthoDB" id="1923775at2759"/>
<reference evidence="3" key="2">
    <citation type="journal article" date="2022" name="Hortic Res">
        <title>The genome of Dioscorea zingiberensis sheds light on the biosynthesis, origin and evolution of the medicinally important diosgenin saponins.</title>
        <authorList>
            <person name="Li Y."/>
            <person name="Tan C."/>
            <person name="Li Z."/>
            <person name="Guo J."/>
            <person name="Li S."/>
            <person name="Chen X."/>
            <person name="Wang C."/>
            <person name="Dai X."/>
            <person name="Yang H."/>
            <person name="Song W."/>
            <person name="Hou L."/>
            <person name="Xu J."/>
            <person name="Tong Z."/>
            <person name="Xu A."/>
            <person name="Yuan X."/>
            <person name="Wang W."/>
            <person name="Yang Q."/>
            <person name="Chen L."/>
            <person name="Sun Z."/>
            <person name="Wang K."/>
            <person name="Pan B."/>
            <person name="Chen J."/>
            <person name="Bao Y."/>
            <person name="Liu F."/>
            <person name="Qi X."/>
            <person name="Gang D.R."/>
            <person name="Wen J."/>
            <person name="Li J."/>
        </authorList>
    </citation>
    <scope>NUCLEOTIDE SEQUENCE</scope>
    <source>
        <strain evidence="3">Dzin_1.0</strain>
    </source>
</reference>
<dbReference type="CDD" id="cd09106">
    <property type="entry name" value="PLDc_vPLD3_4_5_like_1"/>
    <property type="match status" value="1"/>
</dbReference>
<feature type="domain" description="PLD phosphodiesterase" evidence="2">
    <location>
        <begin position="163"/>
        <end position="190"/>
    </location>
</feature>
<dbReference type="AlphaFoldDB" id="A0A9D5HV83"/>
<accession>A0A9D5HV83</accession>
<dbReference type="PROSITE" id="PS50035">
    <property type="entry name" value="PLD"/>
    <property type="match status" value="2"/>
</dbReference>
<feature type="signal peptide" evidence="1">
    <location>
        <begin position="1"/>
        <end position="26"/>
    </location>
</feature>
<evidence type="ECO:0000259" key="2">
    <source>
        <dbReference type="PROSITE" id="PS50035"/>
    </source>
</evidence>
<evidence type="ECO:0000313" key="4">
    <source>
        <dbReference type="Proteomes" id="UP001085076"/>
    </source>
</evidence>
<dbReference type="GO" id="GO:0003824">
    <property type="term" value="F:catalytic activity"/>
    <property type="evidence" value="ECO:0007669"/>
    <property type="project" value="InterPro"/>
</dbReference>
<comment type="caution">
    <text evidence="3">The sequence shown here is derived from an EMBL/GenBank/DDBJ whole genome shotgun (WGS) entry which is preliminary data.</text>
</comment>
<dbReference type="InterPro" id="IPR050874">
    <property type="entry name" value="Diverse_PLD-related"/>
</dbReference>
<dbReference type="Gene3D" id="3.30.870.10">
    <property type="entry name" value="Endonuclease Chain A"/>
    <property type="match status" value="1"/>
</dbReference>
<dbReference type="CDD" id="cd09107">
    <property type="entry name" value="PLDc_vPLD3_4_5_like_2"/>
    <property type="match status" value="1"/>
</dbReference>
<dbReference type="EMBL" id="JAGGNH010000001">
    <property type="protein sequence ID" value="KAJ0989538.1"/>
    <property type="molecule type" value="Genomic_DNA"/>
</dbReference>
<protein>
    <recommendedName>
        <fullName evidence="2">PLD phosphodiesterase domain-containing protein</fullName>
    </recommendedName>
</protein>
<reference evidence="3" key="1">
    <citation type="submission" date="2021-03" db="EMBL/GenBank/DDBJ databases">
        <authorList>
            <person name="Li Z."/>
            <person name="Yang C."/>
        </authorList>
    </citation>
    <scope>NUCLEOTIDE SEQUENCE</scope>
    <source>
        <strain evidence="3">Dzin_1.0</strain>
        <tissue evidence="3">Leaf</tissue>
    </source>
</reference>
<evidence type="ECO:0000256" key="1">
    <source>
        <dbReference type="SAM" id="SignalP"/>
    </source>
</evidence>
<dbReference type="InterPro" id="IPR025202">
    <property type="entry name" value="PLD-like_dom"/>
</dbReference>
<feature type="domain" description="PLD phosphodiesterase" evidence="2">
    <location>
        <begin position="443"/>
        <end position="469"/>
    </location>
</feature>
<dbReference type="PANTHER" id="PTHR10185:SF17">
    <property type="entry name" value="GM01519P-RELATED"/>
    <property type="match status" value="1"/>
</dbReference>
<organism evidence="3 4">
    <name type="scientific">Dioscorea zingiberensis</name>
    <dbReference type="NCBI Taxonomy" id="325984"/>
    <lineage>
        <taxon>Eukaryota</taxon>
        <taxon>Viridiplantae</taxon>
        <taxon>Streptophyta</taxon>
        <taxon>Embryophyta</taxon>
        <taxon>Tracheophyta</taxon>
        <taxon>Spermatophyta</taxon>
        <taxon>Magnoliopsida</taxon>
        <taxon>Liliopsida</taxon>
        <taxon>Dioscoreales</taxon>
        <taxon>Dioscoreaceae</taxon>
        <taxon>Dioscorea</taxon>
    </lineage>
</organism>
<dbReference type="SUPFAM" id="SSF56024">
    <property type="entry name" value="Phospholipase D/nuclease"/>
    <property type="match status" value="2"/>
</dbReference>
<sequence length="491" mass="55323">MKSLSLVVFIVSSLVHLFLSPIQTLASSTSPSCKAWLVQSIPTDMPDLRLVPGVLSSGDVLRWMAGNSSRRLDIVAQYWELLAQPDDPKSGDFGYSEDDIERFGARAGRNVYQALDDAANRNVHIRILQHSGVYPDYTKESSALASGRPNVQNVTLQLGDWWGSGIVHAKVWISDVKDIYIGSANNDWKSLTQVKEVGIYLTGCSSIANKLEIYFNNLWKLATLNSTAFTRTVWDEQWQVNRTVPCWSHFINFKQRCRSPLPHYVEVPHVTGYPILSDPFMFHIPLETPGYNNSTLLHHPSYLSFAPPELLFGKFLADEQAWVDTIKSVQLGGTVRMSSMDWLGQSQYLKQTIYWSSLSSAISEVVFSKNASVKILVACWAHNIENTDQYLKSLLYSNVLCSSSEYNKCGGKIQIKYYKVPGYDKTGPALSHGNLTGNVYPGYTRVNHGKYVVSDVRAHIGTSNLVWDYFYTTAGYKWSRYKDLEISRPHP</sequence>